<reference evidence="1 2" key="1">
    <citation type="submission" date="2019-07" db="EMBL/GenBank/DDBJ databases">
        <title>Whole genome shotgun sequence of Nocardia ninae NBRC 108245.</title>
        <authorList>
            <person name="Hosoyama A."/>
            <person name="Uohara A."/>
            <person name="Ohji S."/>
            <person name="Ichikawa N."/>
        </authorList>
    </citation>
    <scope>NUCLEOTIDE SEQUENCE [LARGE SCALE GENOMIC DNA]</scope>
    <source>
        <strain evidence="1 2">NBRC 108245</strain>
    </source>
</reference>
<gene>
    <name evidence="1" type="ORF">NN4_23560</name>
</gene>
<evidence type="ECO:0000313" key="2">
    <source>
        <dbReference type="Proteomes" id="UP000321424"/>
    </source>
</evidence>
<dbReference type="Proteomes" id="UP000321424">
    <property type="component" value="Unassembled WGS sequence"/>
</dbReference>
<proteinExistence type="predicted"/>
<dbReference type="EMBL" id="BJXA01000012">
    <property type="protein sequence ID" value="GEM37837.1"/>
    <property type="molecule type" value="Genomic_DNA"/>
</dbReference>
<evidence type="ECO:0000313" key="1">
    <source>
        <dbReference type="EMBL" id="GEM37837.1"/>
    </source>
</evidence>
<protein>
    <submittedName>
        <fullName evidence="1">Uncharacterized protein</fullName>
    </submittedName>
</protein>
<organism evidence="1 2">
    <name type="scientific">Nocardia ninae NBRC 108245</name>
    <dbReference type="NCBI Taxonomy" id="1210091"/>
    <lineage>
        <taxon>Bacteria</taxon>
        <taxon>Bacillati</taxon>
        <taxon>Actinomycetota</taxon>
        <taxon>Actinomycetes</taxon>
        <taxon>Mycobacteriales</taxon>
        <taxon>Nocardiaceae</taxon>
        <taxon>Nocardia</taxon>
    </lineage>
</organism>
<dbReference type="AlphaFoldDB" id="A0A511MCE2"/>
<sequence length="68" mass="7054">MIGSAKEADAPTAPAAAAFARNCLRLSPLNGPAAHISSADLSARAVEQNFAIRADPTRRAATPQRKIV</sequence>
<comment type="caution">
    <text evidence="1">The sequence shown here is derived from an EMBL/GenBank/DDBJ whole genome shotgun (WGS) entry which is preliminary data.</text>
</comment>
<keyword evidence="2" id="KW-1185">Reference proteome</keyword>
<name>A0A511MCE2_9NOCA</name>
<accession>A0A511MCE2</accession>